<evidence type="ECO:0000313" key="2">
    <source>
        <dbReference type="Proteomes" id="UP000093894"/>
    </source>
</evidence>
<dbReference type="Proteomes" id="UP000093894">
    <property type="component" value="Unassembled WGS sequence"/>
</dbReference>
<name>A0A853MA67_9MYCO</name>
<gene>
    <name evidence="1" type="ORF">A5628_02020</name>
</gene>
<dbReference type="SUPFAM" id="SSF52777">
    <property type="entry name" value="CoA-dependent acyltransferases"/>
    <property type="match status" value="1"/>
</dbReference>
<evidence type="ECO:0008006" key="3">
    <source>
        <dbReference type="Google" id="ProtNLM"/>
    </source>
</evidence>
<sequence>MDNVLDLVDDTFFRVERAAGVTNVIQCMWMYDRAIDIDGLRRFHRHLQGGRLSRRIERSPLPFGRHRWVSPGDQPAIEITENARPRAEFDTWCNEQSSIWLDAERGPGWHLAVLPFTDGGAGISLIASHCLTDAVGLCQALAEAANGEDNAVDWPAAGSRRRWQALREDTRQTVRDIPAIGRASVAAARFLRDSAAAGPAAPAPAVAVDEEITFPTATFFVDAGEWDARAEALAGTANGLFVALAARLAQRVGRVGADGSVAVTMAINERTDVDTRANAIKNVDFTVDPAPAATDLRGIRAATKQALVRSQHEPDARWTLLPLMPLVPERLGKRWVGAATNSAATVGSSNIGAVDPATNRPDGTDADHFAIRSLSARMTTGMIHQLGGLLSLLSGRMNGRVFVSVVSHIPADVNSDSALRQCISSVLDELSLPSTMGWRCDDPVSTMRTIGPIAANSD</sequence>
<dbReference type="RefSeq" id="WP_065053554.1">
    <property type="nucleotide sequence ID" value="NZ_LZKW01000158.1"/>
</dbReference>
<accession>A0A853MA67</accession>
<proteinExistence type="predicted"/>
<organism evidence="1 2">
    <name type="scientific">Mycobacterium colombiense</name>
    <dbReference type="NCBI Taxonomy" id="339268"/>
    <lineage>
        <taxon>Bacteria</taxon>
        <taxon>Bacillati</taxon>
        <taxon>Actinomycetota</taxon>
        <taxon>Actinomycetes</taxon>
        <taxon>Mycobacteriales</taxon>
        <taxon>Mycobacteriaceae</taxon>
        <taxon>Mycobacterium</taxon>
        <taxon>Mycobacterium avium complex (MAC)</taxon>
    </lineage>
</organism>
<comment type="caution">
    <text evidence="1">The sequence shown here is derived from an EMBL/GenBank/DDBJ whole genome shotgun (WGS) entry which is preliminary data.</text>
</comment>
<evidence type="ECO:0000313" key="1">
    <source>
        <dbReference type="EMBL" id="OBJ64467.1"/>
    </source>
</evidence>
<protein>
    <recommendedName>
        <fullName evidence="3">Diacylglycerol O-acyltransferase</fullName>
    </recommendedName>
</protein>
<reference evidence="1 2" key="1">
    <citation type="submission" date="2016-06" db="EMBL/GenBank/DDBJ databases">
        <authorList>
            <person name="Sutton G."/>
            <person name="Brinkac L."/>
            <person name="Sanka R."/>
            <person name="Adams M."/>
            <person name="Lau E."/>
            <person name="Garcia-Basteiro A."/>
            <person name="Lopez-Varela E."/>
            <person name="Palencia S."/>
        </authorList>
    </citation>
    <scope>NUCLEOTIDE SEQUENCE [LARGE SCALE GENOMIC DNA]</scope>
    <source>
        <strain evidence="1 2">1164983.0</strain>
    </source>
</reference>
<dbReference type="EMBL" id="LZLG01000013">
    <property type="protein sequence ID" value="OBJ64467.1"/>
    <property type="molecule type" value="Genomic_DNA"/>
</dbReference>
<dbReference type="AlphaFoldDB" id="A0A853MA67"/>